<dbReference type="SUPFAM" id="SSF48498">
    <property type="entry name" value="Tetracyclin repressor-like, C-terminal domain"/>
    <property type="match status" value="1"/>
</dbReference>
<keyword evidence="2 4" id="KW-0238">DNA-binding</keyword>
<proteinExistence type="predicted"/>
<dbReference type="Proteomes" id="UP000247781">
    <property type="component" value="Unassembled WGS sequence"/>
</dbReference>
<feature type="domain" description="HTH tetR-type" evidence="5">
    <location>
        <begin position="8"/>
        <end position="68"/>
    </location>
</feature>
<dbReference type="Pfam" id="PF21935">
    <property type="entry name" value="TetR_C_45"/>
    <property type="match status" value="1"/>
</dbReference>
<dbReference type="SUPFAM" id="SSF46689">
    <property type="entry name" value="Homeodomain-like"/>
    <property type="match status" value="1"/>
</dbReference>
<reference evidence="6 7" key="2">
    <citation type="submission" date="2018-06" db="EMBL/GenBank/DDBJ databases">
        <title>Sequencing of bacterial isolates from soil warming experiment in Harvard Forest, Massachusetts, USA.</title>
        <authorList>
            <person name="Deangelis K.PhD."/>
        </authorList>
    </citation>
    <scope>NUCLEOTIDE SEQUENCE [LARGE SCALE GENOMIC DNA]</scope>
    <source>
        <strain evidence="6 7">GAS496</strain>
    </source>
</reference>
<dbReference type="AlphaFoldDB" id="A0A318HRV1"/>
<keyword evidence="1" id="KW-0805">Transcription regulation</keyword>
<protein>
    <submittedName>
        <fullName evidence="6">TetR family transcriptional regulator</fullName>
    </submittedName>
</protein>
<evidence type="ECO:0000259" key="5">
    <source>
        <dbReference type="PROSITE" id="PS50977"/>
    </source>
</evidence>
<evidence type="ECO:0000313" key="7">
    <source>
        <dbReference type="Proteomes" id="UP000247781"/>
    </source>
</evidence>
<dbReference type="InterPro" id="IPR001647">
    <property type="entry name" value="HTH_TetR"/>
</dbReference>
<dbReference type="InterPro" id="IPR009057">
    <property type="entry name" value="Homeodomain-like_sf"/>
</dbReference>
<dbReference type="RefSeq" id="WP_110317439.1">
    <property type="nucleotide sequence ID" value="NZ_QJJU01000011.1"/>
</dbReference>
<dbReference type="Pfam" id="PF00440">
    <property type="entry name" value="TetR_N"/>
    <property type="match status" value="1"/>
</dbReference>
<dbReference type="InterPro" id="IPR054126">
    <property type="entry name" value="CprB_TetR_C"/>
</dbReference>
<accession>A0A318HRV1</accession>
<dbReference type="PANTHER" id="PTHR47506:SF3">
    <property type="entry name" value="HTH-TYPE TRANSCRIPTIONAL REGULATOR LMRA"/>
    <property type="match status" value="1"/>
</dbReference>
<name>A0A318HRV1_9MYCO</name>
<evidence type="ECO:0000256" key="2">
    <source>
        <dbReference type="ARBA" id="ARBA00023125"/>
    </source>
</evidence>
<organism evidence="6 7">
    <name type="scientific">Mycolicibacterium moriokaense</name>
    <dbReference type="NCBI Taxonomy" id="39691"/>
    <lineage>
        <taxon>Bacteria</taxon>
        <taxon>Bacillati</taxon>
        <taxon>Actinomycetota</taxon>
        <taxon>Actinomycetes</taxon>
        <taxon>Mycobacteriales</taxon>
        <taxon>Mycobacteriaceae</taxon>
        <taxon>Mycolicibacterium</taxon>
    </lineage>
</organism>
<dbReference type="Gene3D" id="1.10.357.10">
    <property type="entry name" value="Tetracycline Repressor, domain 2"/>
    <property type="match status" value="1"/>
</dbReference>
<dbReference type="PROSITE" id="PS50977">
    <property type="entry name" value="HTH_TETR_2"/>
    <property type="match status" value="1"/>
</dbReference>
<dbReference type="PANTHER" id="PTHR47506">
    <property type="entry name" value="TRANSCRIPTIONAL REGULATORY PROTEIN"/>
    <property type="match status" value="1"/>
</dbReference>
<evidence type="ECO:0000256" key="3">
    <source>
        <dbReference type="ARBA" id="ARBA00023163"/>
    </source>
</evidence>
<dbReference type="NCBIfam" id="NF041196">
    <property type="entry name" value="ScbR_bind_reg"/>
    <property type="match status" value="1"/>
</dbReference>
<dbReference type="GO" id="GO:0003677">
    <property type="term" value="F:DNA binding"/>
    <property type="evidence" value="ECO:0007669"/>
    <property type="project" value="UniProtKB-UniRule"/>
</dbReference>
<feature type="DNA-binding region" description="H-T-H motif" evidence="4">
    <location>
        <begin position="31"/>
        <end position="50"/>
    </location>
</feature>
<comment type="caution">
    <text evidence="6">The sequence shown here is derived from an EMBL/GenBank/DDBJ whole genome shotgun (WGS) entry which is preliminary data.</text>
</comment>
<gene>
    <name evidence="6" type="ORF">C8E89_111159</name>
</gene>
<dbReference type="OrthoDB" id="3237195at2"/>
<dbReference type="PRINTS" id="PR00455">
    <property type="entry name" value="HTHTETR"/>
</dbReference>
<dbReference type="InterPro" id="IPR036271">
    <property type="entry name" value="Tet_transcr_reg_TetR-rel_C_sf"/>
</dbReference>
<keyword evidence="7" id="KW-1185">Reference proteome</keyword>
<keyword evidence="3" id="KW-0804">Transcription</keyword>
<dbReference type="EMBL" id="QJJU01000011">
    <property type="protein sequence ID" value="PXX07375.1"/>
    <property type="molecule type" value="Genomic_DNA"/>
</dbReference>
<reference evidence="7" key="1">
    <citation type="submission" date="2018-05" db="EMBL/GenBank/DDBJ databases">
        <authorList>
            <person name="Deangelis K."/>
            <person name="Huntemann M."/>
            <person name="Clum A."/>
            <person name="Pillay M."/>
            <person name="Palaniappan K."/>
            <person name="Varghese N."/>
            <person name="Mikhailova N."/>
            <person name="Stamatis D."/>
            <person name="Reddy T."/>
            <person name="Daum C."/>
            <person name="Shapiro N."/>
            <person name="Ivanova N."/>
            <person name="Kyrpides N."/>
            <person name="Woyke T."/>
        </authorList>
    </citation>
    <scope>NUCLEOTIDE SEQUENCE [LARGE SCALE GENOMIC DNA]</scope>
    <source>
        <strain evidence="7">GAS496</strain>
    </source>
</reference>
<evidence type="ECO:0000313" key="6">
    <source>
        <dbReference type="EMBL" id="PXX07375.1"/>
    </source>
</evidence>
<dbReference type="InterPro" id="IPR047923">
    <property type="entry name" value="ArpA-like"/>
</dbReference>
<sequence length="219" mass="23803">MVRQARSEATRTKIITSAVELFNEIGYPATGLGDIIERAEMTKGALYYHFDSKESLATAIIEEGSAHIVEAFRSITTSSAPTLESIIHGVFVVADLLSTDQIARSGTRLLRAFGQFNDAAAHTYRDWVEEMTARTRQAIDEGDLRADLDPRAIAETIVGSMLGAELLSNAATAGADVLQRVAGTWKVLLPAIVSQESLSYFDEFLARESMRHSPAPVAD</sequence>
<evidence type="ECO:0000256" key="1">
    <source>
        <dbReference type="ARBA" id="ARBA00023015"/>
    </source>
</evidence>
<evidence type="ECO:0000256" key="4">
    <source>
        <dbReference type="PROSITE-ProRule" id="PRU00335"/>
    </source>
</evidence>